<evidence type="ECO:0000256" key="1">
    <source>
        <dbReference type="SAM" id="MobiDB-lite"/>
    </source>
</evidence>
<sequence>MYTRPISNKPIHPVHRNSTVSRAGRCCRLHRINHREAVPDPRASSPASPARGRPGPAEEEIAAGGGGLLGSNGSGRWRRRAPTGLSALTRWRHKT</sequence>
<feature type="region of interest" description="Disordered" evidence="1">
    <location>
        <begin position="1"/>
        <end position="95"/>
    </location>
</feature>
<protein>
    <submittedName>
        <fullName evidence="2">Uncharacterized protein</fullName>
    </submittedName>
</protein>
<feature type="compositionally biased region" description="Low complexity" evidence="1">
    <location>
        <begin position="41"/>
        <end position="55"/>
    </location>
</feature>
<proteinExistence type="predicted"/>
<dbReference type="AlphaFoldDB" id="A0A0A8ZCP2"/>
<feature type="compositionally biased region" description="Gly residues" evidence="1">
    <location>
        <begin position="63"/>
        <end position="73"/>
    </location>
</feature>
<dbReference type="EMBL" id="GBRH01262427">
    <property type="protein sequence ID" value="JAD35468.1"/>
    <property type="molecule type" value="Transcribed_RNA"/>
</dbReference>
<name>A0A0A8ZCP2_ARUDO</name>
<organism evidence="2">
    <name type="scientific">Arundo donax</name>
    <name type="common">Giant reed</name>
    <name type="synonym">Donax arundinaceus</name>
    <dbReference type="NCBI Taxonomy" id="35708"/>
    <lineage>
        <taxon>Eukaryota</taxon>
        <taxon>Viridiplantae</taxon>
        <taxon>Streptophyta</taxon>
        <taxon>Embryophyta</taxon>
        <taxon>Tracheophyta</taxon>
        <taxon>Spermatophyta</taxon>
        <taxon>Magnoliopsida</taxon>
        <taxon>Liliopsida</taxon>
        <taxon>Poales</taxon>
        <taxon>Poaceae</taxon>
        <taxon>PACMAD clade</taxon>
        <taxon>Arundinoideae</taxon>
        <taxon>Arundineae</taxon>
        <taxon>Arundo</taxon>
    </lineage>
</organism>
<evidence type="ECO:0000313" key="2">
    <source>
        <dbReference type="EMBL" id="JAD35468.1"/>
    </source>
</evidence>
<reference evidence="2" key="1">
    <citation type="submission" date="2014-09" db="EMBL/GenBank/DDBJ databases">
        <authorList>
            <person name="Magalhaes I.L.F."/>
            <person name="Oliveira U."/>
            <person name="Santos F.R."/>
            <person name="Vidigal T.H.D.A."/>
            <person name="Brescovit A.D."/>
            <person name="Santos A.J."/>
        </authorList>
    </citation>
    <scope>NUCLEOTIDE SEQUENCE</scope>
    <source>
        <tissue evidence="2">Shoot tissue taken approximately 20 cm above the soil surface</tissue>
    </source>
</reference>
<reference evidence="2" key="2">
    <citation type="journal article" date="2015" name="Data Brief">
        <title>Shoot transcriptome of the giant reed, Arundo donax.</title>
        <authorList>
            <person name="Barrero R.A."/>
            <person name="Guerrero F.D."/>
            <person name="Moolhuijzen P."/>
            <person name="Goolsby J.A."/>
            <person name="Tidwell J."/>
            <person name="Bellgard S.E."/>
            <person name="Bellgard M.I."/>
        </authorList>
    </citation>
    <scope>NUCLEOTIDE SEQUENCE</scope>
    <source>
        <tissue evidence="2">Shoot tissue taken approximately 20 cm above the soil surface</tissue>
    </source>
</reference>
<accession>A0A0A8ZCP2</accession>